<organism evidence="2 3">
    <name type="scientific">Prorocentrum cordatum</name>
    <dbReference type="NCBI Taxonomy" id="2364126"/>
    <lineage>
        <taxon>Eukaryota</taxon>
        <taxon>Sar</taxon>
        <taxon>Alveolata</taxon>
        <taxon>Dinophyceae</taxon>
        <taxon>Prorocentrales</taxon>
        <taxon>Prorocentraceae</taxon>
        <taxon>Prorocentrum</taxon>
    </lineage>
</organism>
<gene>
    <name evidence="2" type="ORF">PCOR1329_LOCUS79221</name>
</gene>
<evidence type="ECO:0000313" key="3">
    <source>
        <dbReference type="Proteomes" id="UP001189429"/>
    </source>
</evidence>
<evidence type="ECO:0000313" key="2">
    <source>
        <dbReference type="EMBL" id="CAK0902692.1"/>
    </source>
</evidence>
<protein>
    <submittedName>
        <fullName evidence="2">Uncharacterized protein</fullName>
    </submittedName>
</protein>
<name>A0ABN9XVK1_9DINO</name>
<feature type="region of interest" description="Disordered" evidence="1">
    <location>
        <begin position="1"/>
        <end position="21"/>
    </location>
</feature>
<accession>A0ABN9XVK1</accession>
<dbReference type="EMBL" id="CAUYUJ010021103">
    <property type="protein sequence ID" value="CAK0902692.1"/>
    <property type="molecule type" value="Genomic_DNA"/>
</dbReference>
<evidence type="ECO:0000256" key="1">
    <source>
        <dbReference type="SAM" id="MobiDB-lite"/>
    </source>
</evidence>
<comment type="caution">
    <text evidence="2">The sequence shown here is derived from an EMBL/GenBank/DDBJ whole genome shotgun (WGS) entry which is preliminary data.</text>
</comment>
<dbReference type="Proteomes" id="UP001189429">
    <property type="component" value="Unassembled WGS sequence"/>
</dbReference>
<keyword evidence="3" id="KW-1185">Reference proteome</keyword>
<sequence>MLRAEAPSFEPGRAGLGGNAAEGSLARDQASAGAPTQWWSGLAGGRCPISLTPLEELSCEPFGLLTDAGGACEPEAGIWGAGAVAALRSASSQAVHWFDGRCLASFLTSSGRLIDPVNRRPLSRGECESLDAYLLSNGLPEAHVSCVFDLP</sequence>
<proteinExistence type="predicted"/>
<reference evidence="2" key="1">
    <citation type="submission" date="2023-10" db="EMBL/GenBank/DDBJ databases">
        <authorList>
            <person name="Chen Y."/>
            <person name="Shah S."/>
            <person name="Dougan E. K."/>
            <person name="Thang M."/>
            <person name="Chan C."/>
        </authorList>
    </citation>
    <scope>NUCLEOTIDE SEQUENCE [LARGE SCALE GENOMIC DNA]</scope>
</reference>